<dbReference type="PANTHER" id="PTHR48081:SF6">
    <property type="entry name" value="PEPTIDASE S9 PROLYL OLIGOPEPTIDASE CATALYTIC DOMAIN-CONTAINING PROTEIN"/>
    <property type="match status" value="1"/>
</dbReference>
<dbReference type="STRING" id="1610493.RPIT_14525"/>
<dbReference type="AlphaFoldDB" id="A0A1Q2CIH1"/>
<dbReference type="Pfam" id="PF20434">
    <property type="entry name" value="BD-FAE"/>
    <property type="match status" value="1"/>
</dbReference>
<evidence type="ECO:0000313" key="3">
    <source>
        <dbReference type="EMBL" id="AQP45873.1"/>
    </source>
</evidence>
<gene>
    <name evidence="3" type="ORF">RPIT_14525</name>
</gene>
<dbReference type="EMBL" id="CP019605">
    <property type="protein sequence ID" value="AQP45873.1"/>
    <property type="molecule type" value="Genomic_DNA"/>
</dbReference>
<accession>A0A1Q2CIH1</accession>
<keyword evidence="1" id="KW-0378">Hydrolase</keyword>
<protein>
    <recommendedName>
        <fullName evidence="2">BD-FAE-like domain-containing protein</fullName>
    </recommendedName>
</protein>
<keyword evidence="4" id="KW-1185">Reference proteome</keyword>
<dbReference type="InterPro" id="IPR029058">
    <property type="entry name" value="AB_hydrolase_fold"/>
</dbReference>
<dbReference type="InterPro" id="IPR049492">
    <property type="entry name" value="BD-FAE-like_dom"/>
</dbReference>
<dbReference type="OrthoDB" id="9794725at2"/>
<evidence type="ECO:0000259" key="2">
    <source>
        <dbReference type="Pfam" id="PF20434"/>
    </source>
</evidence>
<dbReference type="SUPFAM" id="SSF53474">
    <property type="entry name" value="alpha/beta-Hydrolases"/>
    <property type="match status" value="1"/>
</dbReference>
<evidence type="ECO:0000313" key="4">
    <source>
        <dbReference type="Proteomes" id="UP000188324"/>
    </source>
</evidence>
<dbReference type="GO" id="GO:0016787">
    <property type="term" value="F:hydrolase activity"/>
    <property type="evidence" value="ECO:0007669"/>
    <property type="project" value="UniProtKB-KW"/>
</dbReference>
<evidence type="ECO:0000256" key="1">
    <source>
        <dbReference type="ARBA" id="ARBA00022801"/>
    </source>
</evidence>
<dbReference type="PANTHER" id="PTHR48081">
    <property type="entry name" value="AB HYDROLASE SUPERFAMILY PROTEIN C4A8.06C"/>
    <property type="match status" value="1"/>
</dbReference>
<dbReference type="Gene3D" id="3.40.50.1820">
    <property type="entry name" value="alpha/beta hydrolase"/>
    <property type="match status" value="1"/>
</dbReference>
<proteinExistence type="predicted"/>
<name>A0A1Q2CIH1_9ACTN</name>
<dbReference type="Proteomes" id="UP000188324">
    <property type="component" value="Chromosome"/>
</dbReference>
<dbReference type="RefSeq" id="WP_077344079.1">
    <property type="nucleotide sequence ID" value="NZ_CP019605.1"/>
</dbReference>
<sequence length="285" mass="31135">MRTFTVEMNPDREVTLEAILFDRALEYDGMPVVEDPRPAIIICPGGGYEMLSQREDNPAAVAFLRHGFNTFILRYSIREHASYPNPLVDAARAVRWVRAHAEDLGVDPASIAVMGFSAGGHVTAMLGTQWQNAELQAAERAEYEALAGRGVDANAGLMEHSSRPDAIIPSYAVFNFDWIPEESRLLHRAPTVDCIAGVSDSTPPAFVWTTGEDEIVPPSQSLRFVAAMAEAGVPFEYHHFAHGVHGLGVADPLSNADRATLPENAHAWVDLAARWLRATFEGNSS</sequence>
<dbReference type="InterPro" id="IPR050300">
    <property type="entry name" value="GDXG_lipolytic_enzyme"/>
</dbReference>
<dbReference type="KEGG" id="tfl:RPIT_14525"/>
<feature type="domain" description="BD-FAE-like" evidence="2">
    <location>
        <begin position="34"/>
        <end position="226"/>
    </location>
</feature>
<reference evidence="3 4" key="1">
    <citation type="journal article" date="2016" name="Int. J. Syst. Evol. Microbiol.">
        <title>Tessaracoccus flavus sp. nov., isolated from the drainage system of a lindane-producing factory.</title>
        <authorList>
            <person name="Kumari R."/>
            <person name="Singh P."/>
            <person name="Schumann P."/>
            <person name="Lal R."/>
        </authorList>
    </citation>
    <scope>NUCLEOTIDE SEQUENCE [LARGE SCALE GENOMIC DNA]</scope>
    <source>
        <strain evidence="3 4">RP1T</strain>
    </source>
</reference>
<organism evidence="3 4">
    <name type="scientific">Tessaracoccus flavus</name>
    <dbReference type="NCBI Taxonomy" id="1610493"/>
    <lineage>
        <taxon>Bacteria</taxon>
        <taxon>Bacillati</taxon>
        <taxon>Actinomycetota</taxon>
        <taxon>Actinomycetes</taxon>
        <taxon>Propionibacteriales</taxon>
        <taxon>Propionibacteriaceae</taxon>
        <taxon>Tessaracoccus</taxon>
    </lineage>
</organism>